<organism evidence="2 3">
    <name type="scientific">Hymenobacter coccineus</name>
    <dbReference type="NCBI Taxonomy" id="1908235"/>
    <lineage>
        <taxon>Bacteria</taxon>
        <taxon>Pseudomonadati</taxon>
        <taxon>Bacteroidota</taxon>
        <taxon>Cytophagia</taxon>
        <taxon>Cytophagales</taxon>
        <taxon>Hymenobacteraceae</taxon>
        <taxon>Hymenobacter</taxon>
    </lineage>
</organism>
<dbReference type="AlphaFoldDB" id="A0A1G1THJ3"/>
<dbReference type="PROSITE" id="PS50093">
    <property type="entry name" value="PKD"/>
    <property type="match status" value="1"/>
</dbReference>
<dbReference type="Gene3D" id="2.130.10.10">
    <property type="entry name" value="YVTN repeat-like/Quinoprotein amine dehydrogenase"/>
    <property type="match status" value="1"/>
</dbReference>
<dbReference type="Gene3D" id="2.60.40.10">
    <property type="entry name" value="Immunoglobulins"/>
    <property type="match status" value="1"/>
</dbReference>
<evidence type="ECO:0000259" key="1">
    <source>
        <dbReference type="PROSITE" id="PS50093"/>
    </source>
</evidence>
<dbReference type="Proteomes" id="UP000177506">
    <property type="component" value="Unassembled WGS sequence"/>
</dbReference>
<evidence type="ECO:0000313" key="2">
    <source>
        <dbReference type="EMBL" id="OGX90340.1"/>
    </source>
</evidence>
<sequence length="696" mass="74962">MLAFQALAQGEFNTWYFGRQAGLAFTGPVAVALTDGALLSGEGCATISDAQGNLLFYTNGVYAWNRLHRLMANGRDLGGFGDSLRSEVPPNSATQGVTVVPRPGSSTEYYVFTVDAAENGLKRGLQYAVVDLARQNGLGEVVRKAVPVPNPLGDGRLTEKLVAVRHANQRDIWLVVHGWNSNQFLSYLLTSTGLSPSPVVSAGGSVHRGGPNPRQDYNALGYMKVSPTGRRLVSAQYGDGILELFDFNYGTGVVSGPRRLPDAPSSLPQHYYGVEFSPDGNMLYAGSDPVLYQYNLQTSAITEVARIMFTSPWALQLGPDQKIYGAFYGPFSPSGLFVIGNPNAADYQYRFDAVPGFTPSHKPLEGLPNVLVRPPVPGELLANFGLQRSEVCLGEAVSFAASLYPAIPDATVTWDFGEPTAGTGNKATGRNVLHRYAGAGVYAATMTVREVSGPVHVYSQSVTVLAPTDAHLAVDRPLLCSGTPALLGVKPSQPGGTTYRWQDGSTAPQFTAHTSGRYWVEVTAPQRCPVRDSLTLTFLSAPTVSLGPDQTICATQRLTLSPGEQPFGTAYRWQDGSTGPRLEITGPGTYAVTVTSAAGCTSQATVVVRFGDDCLFTIPNVITPNGDGRNETFVLQGLEPNTWNIQIYNRWGKQVYQQVKYQGGWDAGGQPEGLYYYLLVQPLTGRQYKGWVEVIR</sequence>
<dbReference type="NCBIfam" id="TIGR04131">
    <property type="entry name" value="Bac_Flav_CTERM"/>
    <property type="match status" value="1"/>
</dbReference>
<dbReference type="InterPro" id="IPR026341">
    <property type="entry name" value="T9SS_type_B"/>
</dbReference>
<dbReference type="InterPro" id="IPR022409">
    <property type="entry name" value="PKD/Chitinase_dom"/>
</dbReference>
<comment type="caution">
    <text evidence="2">The sequence shown here is derived from an EMBL/GenBank/DDBJ whole genome shotgun (WGS) entry which is preliminary data.</text>
</comment>
<name>A0A1G1THJ3_9BACT</name>
<reference evidence="2 3" key="1">
    <citation type="submission" date="2016-08" db="EMBL/GenBank/DDBJ databases">
        <title>Hymenobacter coccineus sp. nov., Hymenobacter lapidarius sp. nov. and Hymenobacter glacialis sp. nov., isolated from Antarctic soil.</title>
        <authorList>
            <person name="Sedlacek I."/>
            <person name="Kralova S."/>
            <person name="Kyrova K."/>
            <person name="Maslanova I."/>
            <person name="Stankova E."/>
            <person name="Vrbovska V."/>
            <person name="Nemec M."/>
            <person name="Bartak M."/>
            <person name="Svec P."/>
            <person name="Busse H.-J."/>
            <person name="Pantucek R."/>
        </authorList>
    </citation>
    <scope>NUCLEOTIDE SEQUENCE [LARGE SCALE GENOMIC DNA]</scope>
    <source>
        <strain evidence="2 3">CCM 8649</strain>
    </source>
</reference>
<dbReference type="InterPro" id="IPR013783">
    <property type="entry name" value="Ig-like_fold"/>
</dbReference>
<dbReference type="Pfam" id="PF13585">
    <property type="entry name" value="CHU_C"/>
    <property type="match status" value="1"/>
</dbReference>
<proteinExistence type="predicted"/>
<dbReference type="Pfam" id="PF18911">
    <property type="entry name" value="PKD_4"/>
    <property type="match status" value="1"/>
</dbReference>
<gene>
    <name evidence="2" type="ORF">BEN49_23130</name>
</gene>
<dbReference type="EMBL" id="MDZA01000162">
    <property type="protein sequence ID" value="OGX90340.1"/>
    <property type="molecule type" value="Genomic_DNA"/>
</dbReference>
<protein>
    <recommendedName>
        <fullName evidence="1">PKD domain-containing protein</fullName>
    </recommendedName>
</protein>
<dbReference type="InterPro" id="IPR015943">
    <property type="entry name" value="WD40/YVTN_repeat-like_dom_sf"/>
</dbReference>
<dbReference type="SMART" id="SM00089">
    <property type="entry name" value="PKD"/>
    <property type="match status" value="2"/>
</dbReference>
<feature type="domain" description="PKD" evidence="1">
    <location>
        <begin position="408"/>
        <end position="471"/>
    </location>
</feature>
<dbReference type="InterPro" id="IPR000601">
    <property type="entry name" value="PKD_dom"/>
</dbReference>
<dbReference type="SUPFAM" id="SSF63829">
    <property type="entry name" value="Calcium-dependent phosphotriesterase"/>
    <property type="match status" value="1"/>
</dbReference>
<accession>A0A1G1THJ3</accession>
<dbReference type="SUPFAM" id="SSF49299">
    <property type="entry name" value="PKD domain"/>
    <property type="match status" value="1"/>
</dbReference>
<evidence type="ECO:0000313" key="3">
    <source>
        <dbReference type="Proteomes" id="UP000177506"/>
    </source>
</evidence>
<keyword evidence="3" id="KW-1185">Reference proteome</keyword>
<dbReference type="CDD" id="cd00146">
    <property type="entry name" value="PKD"/>
    <property type="match status" value="1"/>
</dbReference>
<dbReference type="InterPro" id="IPR035986">
    <property type="entry name" value="PKD_dom_sf"/>
</dbReference>